<dbReference type="PRINTS" id="PR00114">
    <property type="entry name" value="STPHPHTASE"/>
</dbReference>
<dbReference type="PROSITE" id="PS50005">
    <property type="entry name" value="TPR"/>
    <property type="match status" value="2"/>
</dbReference>
<evidence type="ECO:0000313" key="13">
    <source>
        <dbReference type="Proteomes" id="UP000324800"/>
    </source>
</evidence>
<reference evidence="12 13" key="1">
    <citation type="submission" date="2019-03" db="EMBL/GenBank/DDBJ databases">
        <title>Single cell metagenomics reveals metabolic interactions within the superorganism composed of flagellate Streblomastix strix and complex community of Bacteroidetes bacteria on its surface.</title>
        <authorList>
            <person name="Treitli S.C."/>
            <person name="Kolisko M."/>
            <person name="Husnik F."/>
            <person name="Keeling P."/>
            <person name="Hampl V."/>
        </authorList>
    </citation>
    <scope>NUCLEOTIDE SEQUENCE [LARGE SCALE GENOMIC DNA]</scope>
    <source>
        <strain evidence="12">ST1C</strain>
    </source>
</reference>
<dbReference type="GO" id="GO:0016887">
    <property type="term" value="F:ATP hydrolysis activity"/>
    <property type="evidence" value="ECO:0007669"/>
    <property type="project" value="RHEA"/>
</dbReference>
<dbReference type="InterPro" id="IPR019734">
    <property type="entry name" value="TPR_rpt"/>
</dbReference>
<dbReference type="SUPFAM" id="SSF56300">
    <property type="entry name" value="Metallo-dependent phosphatases"/>
    <property type="match status" value="1"/>
</dbReference>
<organism evidence="12 13">
    <name type="scientific">Streblomastix strix</name>
    <dbReference type="NCBI Taxonomy" id="222440"/>
    <lineage>
        <taxon>Eukaryota</taxon>
        <taxon>Metamonada</taxon>
        <taxon>Preaxostyla</taxon>
        <taxon>Oxymonadida</taxon>
        <taxon>Streblomastigidae</taxon>
        <taxon>Streblomastix</taxon>
    </lineage>
</organism>
<dbReference type="PROSITE" id="PS00125">
    <property type="entry name" value="SER_THR_PHOSPHATASE"/>
    <property type="match status" value="1"/>
</dbReference>
<evidence type="ECO:0000259" key="11">
    <source>
        <dbReference type="PROSITE" id="PS00125"/>
    </source>
</evidence>
<evidence type="ECO:0000256" key="4">
    <source>
        <dbReference type="ARBA" id="ARBA00022737"/>
    </source>
</evidence>
<dbReference type="SMART" id="SM00156">
    <property type="entry name" value="PP2Ac"/>
    <property type="match status" value="1"/>
</dbReference>
<evidence type="ECO:0000256" key="3">
    <source>
        <dbReference type="ARBA" id="ARBA00022723"/>
    </source>
</evidence>
<dbReference type="SUPFAM" id="SSF48452">
    <property type="entry name" value="TPR-like"/>
    <property type="match status" value="1"/>
</dbReference>
<dbReference type="InterPro" id="IPR011990">
    <property type="entry name" value="TPR-like_helical_dom_sf"/>
</dbReference>
<dbReference type="EMBL" id="SNRW01002013">
    <property type="protein sequence ID" value="KAA6394192.1"/>
    <property type="molecule type" value="Genomic_DNA"/>
</dbReference>
<feature type="repeat" description="TPR" evidence="8">
    <location>
        <begin position="7"/>
        <end position="40"/>
    </location>
</feature>
<dbReference type="Gene3D" id="3.60.21.10">
    <property type="match status" value="1"/>
</dbReference>
<dbReference type="PANTHER" id="PTHR45668:SF5">
    <property type="entry name" value="SERINE_THREONINE-PROTEIN PHOSPHATASE 5"/>
    <property type="match status" value="1"/>
</dbReference>
<protein>
    <recommendedName>
        <fullName evidence="9">Serine/threonine-protein phosphatase</fullName>
        <ecNumber evidence="9">3.1.3.16</ecNumber>
    </recommendedName>
</protein>
<keyword evidence="8" id="KW-0802">TPR repeat</keyword>
<proteinExistence type="inferred from homology"/>
<dbReference type="Pfam" id="PF00515">
    <property type="entry name" value="TPR_1"/>
    <property type="match status" value="1"/>
</dbReference>
<keyword evidence="3" id="KW-0479">Metal-binding</keyword>
<feature type="coiled-coil region" evidence="10">
    <location>
        <begin position="669"/>
        <end position="747"/>
    </location>
</feature>
<dbReference type="GO" id="GO:0003724">
    <property type="term" value="F:RNA helicase activity"/>
    <property type="evidence" value="ECO:0007669"/>
    <property type="project" value="UniProtKB-EC"/>
</dbReference>
<dbReference type="SMART" id="SM00028">
    <property type="entry name" value="TPR"/>
    <property type="match status" value="3"/>
</dbReference>
<keyword evidence="10" id="KW-0175">Coiled coil</keyword>
<dbReference type="InterPro" id="IPR057479">
    <property type="entry name" value="PRP28/DDX23-like_helical"/>
</dbReference>
<evidence type="ECO:0000313" key="12">
    <source>
        <dbReference type="EMBL" id="KAA6394192.1"/>
    </source>
</evidence>
<dbReference type="InterPro" id="IPR051134">
    <property type="entry name" value="PPP_phosphatase"/>
</dbReference>
<keyword evidence="6" id="KW-0464">Manganese</keyword>
<dbReference type="InterPro" id="IPR029052">
    <property type="entry name" value="Metallo-depent_PP-like"/>
</dbReference>
<keyword evidence="5 9" id="KW-0378">Hydrolase</keyword>
<evidence type="ECO:0000256" key="7">
    <source>
        <dbReference type="ARBA" id="ARBA00047984"/>
    </source>
</evidence>
<comment type="similarity">
    <text evidence="2">Belongs to the PPP phosphatase family. PP-5 (PP-T) subfamily.</text>
</comment>
<comment type="cofactor">
    <cofactor evidence="1">
        <name>Mn(2+)</name>
        <dbReference type="ChEBI" id="CHEBI:29035"/>
    </cofactor>
</comment>
<evidence type="ECO:0000256" key="5">
    <source>
        <dbReference type="ARBA" id="ARBA00022801"/>
    </source>
</evidence>
<feature type="repeat" description="TPR" evidence="8">
    <location>
        <begin position="74"/>
        <end position="107"/>
    </location>
</feature>
<dbReference type="InterPro" id="IPR004843">
    <property type="entry name" value="Calcineurin-like_PHP"/>
</dbReference>
<evidence type="ECO:0000256" key="10">
    <source>
        <dbReference type="SAM" id="Coils"/>
    </source>
</evidence>
<dbReference type="Pfam" id="PF00149">
    <property type="entry name" value="Metallophos"/>
    <property type="match status" value="1"/>
</dbReference>
<sequence length="863" mass="100349">MSEPTTAEEWKNKGNAQFKENKYKDAIESYDRSLSLEENAAVLCNRSLCEFRLENFGSALQNASRAIEIDDKFPKGYYRRGSALLALKKLKESVADFRKQVQLTPSSADARSKLKESEKMLREQQFAEAIAVEEESVLNTAKKEADTIVIPSDFDGPQIQFPFDPKTTTPTFFREQVMRHLRSLKLLHRRDIYRIVIQAAEIFRKESNIVKRIIPKRGIEGEKYTDSIIVVGDIHGQLFDLLALFDRVGLPSETRHFVFLGDYVDRGNWGVEVITLLFLLKCLYPENVTMLRGNHETHTVNFMYGFIDECKDKYGAKFYPIIKEVFCLLPICALLTDEDDEYIKSQDKDKKDPLRILCVHGGLPSMDNVKLADIDALNRNQQPPQEEENLLSDLLWADPQTQKGRAPSPRGNVQTFGPDITNEFCQQNKLTCIIRAHQMCDNGYENLHNNKLFTVFSAPNYCDQLRNQGAVCAVRRRSEDKENEGGKMVKFLTKEERQRLALERRQREVENNQRIESNIAASREQWIKIQQEEKLAAQNKEMAAKLERSTKTDADRRKELNDQKELESIRNQYLQPGKKRSAYIKPSDKYKLVFNWDPSEDTSQDTNELYIQKHGAALLFGRGMIGGLDRNEQRQQTQNSFYEKIIEDRLAVVDEILGDEDKQEDKGIEDNKKIQEVEAEAEVKEEEKEMEIKKEEKIRRIILIRVKVEVEVRVIMKVMISELDIKKEEVKAEIKRRERRLVRVSLEVEVEVLIQIKKDPDPDPEVGVRGGISKEREEVKVEADQIVVIIDLIIEVKVEVEKEEGIKKERRKSREEEMNNHHQVEVRVEVEAGIRIRIRRIKEEVMKEEQVRKKKKIINKRIN</sequence>
<evidence type="ECO:0000256" key="2">
    <source>
        <dbReference type="ARBA" id="ARBA00008786"/>
    </source>
</evidence>
<accession>A0A5J4WHY8</accession>
<dbReference type="OrthoDB" id="445564at2759"/>
<dbReference type="InterPro" id="IPR013235">
    <property type="entry name" value="PPP_dom"/>
</dbReference>
<dbReference type="EC" id="3.1.3.16" evidence="9"/>
<dbReference type="GO" id="GO:0046872">
    <property type="term" value="F:metal ion binding"/>
    <property type="evidence" value="ECO:0007669"/>
    <property type="project" value="UniProtKB-KW"/>
</dbReference>
<gene>
    <name evidence="12" type="ORF">EZS28_010280</name>
</gene>
<comment type="catalytic activity">
    <reaction evidence="9">
        <text>O-phospho-L-threonyl-[protein] + H2O = L-threonyl-[protein] + phosphate</text>
        <dbReference type="Rhea" id="RHEA:47004"/>
        <dbReference type="Rhea" id="RHEA-COMP:11060"/>
        <dbReference type="Rhea" id="RHEA-COMP:11605"/>
        <dbReference type="ChEBI" id="CHEBI:15377"/>
        <dbReference type="ChEBI" id="CHEBI:30013"/>
        <dbReference type="ChEBI" id="CHEBI:43474"/>
        <dbReference type="ChEBI" id="CHEBI:61977"/>
        <dbReference type="EC" id="3.1.3.16"/>
    </reaction>
</comment>
<dbReference type="AlphaFoldDB" id="A0A5J4WHY8"/>
<dbReference type="Pfam" id="PF25430">
    <property type="entry name" value="DDX23"/>
    <property type="match status" value="1"/>
</dbReference>
<dbReference type="InterPro" id="IPR006186">
    <property type="entry name" value="Ser/Thr-sp_prot-phosphatase"/>
</dbReference>
<comment type="caution">
    <text evidence="12">The sequence shown here is derived from an EMBL/GenBank/DDBJ whole genome shotgun (WGS) entry which is preliminary data.</text>
</comment>
<evidence type="ECO:0000256" key="8">
    <source>
        <dbReference type="PROSITE-ProRule" id="PRU00339"/>
    </source>
</evidence>
<dbReference type="GO" id="GO:0004722">
    <property type="term" value="F:protein serine/threonine phosphatase activity"/>
    <property type="evidence" value="ECO:0007669"/>
    <property type="project" value="UniProtKB-EC"/>
</dbReference>
<dbReference type="Gene3D" id="1.25.40.10">
    <property type="entry name" value="Tetratricopeptide repeat domain"/>
    <property type="match status" value="1"/>
</dbReference>
<dbReference type="PANTHER" id="PTHR45668">
    <property type="entry name" value="SERINE/THREONINE-PROTEIN PHOSPHATASE 5-RELATED"/>
    <property type="match status" value="1"/>
</dbReference>
<evidence type="ECO:0000256" key="9">
    <source>
        <dbReference type="RuleBase" id="RU004273"/>
    </source>
</evidence>
<dbReference type="Pfam" id="PF13181">
    <property type="entry name" value="TPR_8"/>
    <property type="match status" value="1"/>
</dbReference>
<feature type="domain" description="Serine/threonine specific protein phosphatases" evidence="11">
    <location>
        <begin position="291"/>
        <end position="296"/>
    </location>
</feature>
<feature type="coiled-coil region" evidence="10">
    <location>
        <begin position="492"/>
        <end position="549"/>
    </location>
</feature>
<evidence type="ECO:0000256" key="1">
    <source>
        <dbReference type="ARBA" id="ARBA00001936"/>
    </source>
</evidence>
<evidence type="ECO:0000256" key="6">
    <source>
        <dbReference type="ARBA" id="ARBA00023211"/>
    </source>
</evidence>
<keyword evidence="4" id="KW-0677">Repeat</keyword>
<comment type="catalytic activity">
    <reaction evidence="7">
        <text>ATP + H2O = ADP + phosphate + H(+)</text>
        <dbReference type="Rhea" id="RHEA:13065"/>
        <dbReference type="ChEBI" id="CHEBI:15377"/>
        <dbReference type="ChEBI" id="CHEBI:15378"/>
        <dbReference type="ChEBI" id="CHEBI:30616"/>
        <dbReference type="ChEBI" id="CHEBI:43474"/>
        <dbReference type="ChEBI" id="CHEBI:456216"/>
        <dbReference type="EC" id="3.6.4.13"/>
    </reaction>
</comment>
<name>A0A5J4WHY8_9EUKA</name>
<dbReference type="Proteomes" id="UP000324800">
    <property type="component" value="Unassembled WGS sequence"/>
</dbReference>
<dbReference type="Pfam" id="PF08321">
    <property type="entry name" value="PPP5"/>
    <property type="match status" value="1"/>
</dbReference>